<evidence type="ECO:0000256" key="5">
    <source>
        <dbReference type="ARBA" id="ARBA00023136"/>
    </source>
</evidence>
<dbReference type="InterPro" id="IPR051223">
    <property type="entry name" value="Polycystin"/>
</dbReference>
<dbReference type="EMBL" id="CAMPGE010018940">
    <property type="protein sequence ID" value="CAI2377308.1"/>
    <property type="molecule type" value="Genomic_DNA"/>
</dbReference>
<evidence type="ECO:0000256" key="1">
    <source>
        <dbReference type="ARBA" id="ARBA00004141"/>
    </source>
</evidence>
<comment type="similarity">
    <text evidence="2">Belongs to the polycystin family.</text>
</comment>
<evidence type="ECO:0000256" key="3">
    <source>
        <dbReference type="ARBA" id="ARBA00022692"/>
    </source>
</evidence>
<feature type="region of interest" description="Disordered" evidence="6">
    <location>
        <begin position="215"/>
        <end position="243"/>
    </location>
</feature>
<evidence type="ECO:0000256" key="6">
    <source>
        <dbReference type="SAM" id="MobiDB-lite"/>
    </source>
</evidence>
<feature type="domain" description="Polycystin" evidence="8">
    <location>
        <begin position="419"/>
        <end position="567"/>
    </location>
</feature>
<feature type="transmembrane region" description="Helical" evidence="7">
    <location>
        <begin position="762"/>
        <end position="783"/>
    </location>
</feature>
<dbReference type="Pfam" id="PF20519">
    <property type="entry name" value="Polycystin_dom"/>
    <property type="match status" value="1"/>
</dbReference>
<feature type="region of interest" description="Disordered" evidence="6">
    <location>
        <begin position="1"/>
        <end position="24"/>
    </location>
</feature>
<proteinExistence type="inferred from homology"/>
<feature type="compositionally biased region" description="Acidic residues" evidence="6">
    <location>
        <begin position="155"/>
        <end position="167"/>
    </location>
</feature>
<keyword evidence="4 7" id="KW-1133">Transmembrane helix</keyword>
<organism evidence="9 10">
    <name type="scientific">Euplotes crassus</name>
    <dbReference type="NCBI Taxonomy" id="5936"/>
    <lineage>
        <taxon>Eukaryota</taxon>
        <taxon>Sar</taxon>
        <taxon>Alveolata</taxon>
        <taxon>Ciliophora</taxon>
        <taxon>Intramacronucleata</taxon>
        <taxon>Spirotrichea</taxon>
        <taxon>Hypotrichia</taxon>
        <taxon>Euplotida</taxon>
        <taxon>Euplotidae</taxon>
        <taxon>Moneuplotes</taxon>
    </lineage>
</organism>
<dbReference type="GO" id="GO:0016020">
    <property type="term" value="C:membrane"/>
    <property type="evidence" value="ECO:0007669"/>
    <property type="project" value="UniProtKB-SubCell"/>
</dbReference>
<name>A0AAD1XQK0_EUPCR</name>
<feature type="compositionally biased region" description="Basic and acidic residues" evidence="6">
    <location>
        <begin position="1"/>
        <end position="19"/>
    </location>
</feature>
<feature type="transmembrane region" description="Helical" evidence="7">
    <location>
        <begin position="710"/>
        <end position="733"/>
    </location>
</feature>
<dbReference type="PANTHER" id="PTHR10877:SF183">
    <property type="entry name" value="AT14535P-RELATED"/>
    <property type="match status" value="1"/>
</dbReference>
<reference evidence="9" key="1">
    <citation type="submission" date="2023-07" db="EMBL/GenBank/DDBJ databases">
        <authorList>
            <consortium name="AG Swart"/>
            <person name="Singh M."/>
            <person name="Singh A."/>
            <person name="Seah K."/>
            <person name="Emmerich C."/>
        </authorList>
    </citation>
    <scope>NUCLEOTIDE SEQUENCE</scope>
    <source>
        <strain evidence="9">DP1</strain>
    </source>
</reference>
<gene>
    <name evidence="9" type="ORF">ECRASSUSDP1_LOCUS18692</name>
</gene>
<protein>
    <recommendedName>
        <fullName evidence="8">Polycystin domain-containing protein</fullName>
    </recommendedName>
</protein>
<dbReference type="InterPro" id="IPR046791">
    <property type="entry name" value="Polycystin_dom"/>
</dbReference>
<feature type="transmembrane region" description="Helical" evidence="7">
    <location>
        <begin position="668"/>
        <end position="689"/>
    </location>
</feature>
<feature type="transmembrane region" description="Helical" evidence="7">
    <location>
        <begin position="590"/>
        <end position="610"/>
    </location>
</feature>
<dbReference type="AlphaFoldDB" id="A0AAD1XQK0"/>
<dbReference type="Proteomes" id="UP001295684">
    <property type="component" value="Unassembled WGS sequence"/>
</dbReference>
<keyword evidence="3 7" id="KW-0812">Transmembrane</keyword>
<evidence type="ECO:0000259" key="8">
    <source>
        <dbReference type="Pfam" id="PF20519"/>
    </source>
</evidence>
<feature type="transmembrane region" description="Helical" evidence="7">
    <location>
        <begin position="622"/>
        <end position="644"/>
    </location>
</feature>
<evidence type="ECO:0000313" key="9">
    <source>
        <dbReference type="EMBL" id="CAI2377308.1"/>
    </source>
</evidence>
<evidence type="ECO:0000256" key="2">
    <source>
        <dbReference type="ARBA" id="ARBA00007200"/>
    </source>
</evidence>
<accession>A0AAD1XQK0</accession>
<sequence>MKREKEELDKELHRDKDGIGLDISSGERSVFSYDDDESMDITESEVEAGKMPEANERKTLHGTNVANQTKNFVTPEEEFEAGFIDKENNRNNNHYFKDMPIKIAILKKLDGILREKISFLRREMNKDNKEEDENPGVTSINSVIIRLYSKRRNDENDEDREDPDEGNTEVLSHSFRIAKRTTFKELREAALKYWNIKEESHVKKRRKKAKRAAKDAFNLYDDDGEQLTSGSQEEDEGSKRDSEEVGAFFENKNENNQTQDASYGVLYLVTENGSIVNEEEQAAKKDEQDDEADKIQYNETENNFLSKYPGLKLLYTIRKKEDVNNVERMNIRCIDLTVYILMLVFTCILLFMRSSTSDGHYAVTVLRQIFVENFKEQTDLVGVRSFLDDVGLNLLARNVTEDGVTKVQIPQLRGLSIVVEPIRIRQQRTKRNENCIEQTTSNSTSDCYESEYNSDTKNTTTIGDGSEQWHTYQTEKDTKITRTANGDFSDYDGSGYIVDFDPMKTYEDWETLQNSLIDFSVNDPYYSRSTRSLFISFTIFSPSTNLWVACEFLYEFSIIGLVNPAYALIRPFKPNLIETDRESGLLAADIMRLILAICYILVLLVIKIVQMKSLAKLFSLEILLSITVDLLIVTFSITTFAIIVDMSGKTTQSLVSSSEFTDYVDKAYWYHLVFILESFLLLFIILKFLQQNISRSLTIQIMAFANSIKILISYFILLFPILASVAIICMKIWGPFDTNYKTFIHAYISVCFLILGKGDAYLTITIFVAIYTYSYGLTLLSYGYPVFRFNSDDVKWKTSIKNFLRWFLAVLPTKILKRLKLTSNRIEEQDESEENEDESDM</sequence>
<dbReference type="PANTHER" id="PTHR10877">
    <property type="entry name" value="POLYCYSTIN FAMILY MEMBER"/>
    <property type="match status" value="1"/>
</dbReference>
<evidence type="ECO:0000313" key="10">
    <source>
        <dbReference type="Proteomes" id="UP001295684"/>
    </source>
</evidence>
<evidence type="ECO:0000256" key="7">
    <source>
        <dbReference type="SAM" id="Phobius"/>
    </source>
</evidence>
<feature type="region of interest" description="Disordered" evidence="6">
    <location>
        <begin position="151"/>
        <end position="170"/>
    </location>
</feature>
<comment type="subcellular location">
    <subcellularLocation>
        <location evidence="1">Membrane</location>
        <topology evidence="1">Multi-pass membrane protein</topology>
    </subcellularLocation>
</comment>
<comment type="caution">
    <text evidence="9">The sequence shown here is derived from an EMBL/GenBank/DDBJ whole genome shotgun (WGS) entry which is preliminary data.</text>
</comment>
<keyword evidence="10" id="KW-1185">Reference proteome</keyword>
<keyword evidence="5 7" id="KW-0472">Membrane</keyword>
<evidence type="ECO:0000256" key="4">
    <source>
        <dbReference type="ARBA" id="ARBA00022989"/>
    </source>
</evidence>